<accession>Q47D09</accession>
<organism evidence="1">
    <name type="scientific">Dechloromonas aromatica (strain RCB)</name>
    <dbReference type="NCBI Taxonomy" id="159087"/>
    <lineage>
        <taxon>Bacteria</taxon>
        <taxon>Pseudomonadati</taxon>
        <taxon>Pseudomonadota</taxon>
        <taxon>Betaproteobacteria</taxon>
        <taxon>Rhodocyclales</taxon>
        <taxon>Azonexaceae</taxon>
        <taxon>Dechloromonas</taxon>
    </lineage>
</organism>
<dbReference type="STRING" id="159087.Daro_2539"/>
<protein>
    <recommendedName>
        <fullName evidence="2">PRTRC system protein F</fullName>
    </recommendedName>
</protein>
<dbReference type="KEGG" id="dar:Daro_2539"/>
<dbReference type="Pfam" id="PF14456">
    <property type="entry name" value="alpha-hel2"/>
    <property type="match status" value="1"/>
</dbReference>
<dbReference type="EMBL" id="CP000089">
    <property type="protein sequence ID" value="AAZ47272.1"/>
    <property type="molecule type" value="Genomic_DNA"/>
</dbReference>
<reference evidence="1" key="1">
    <citation type="submission" date="2005-08" db="EMBL/GenBank/DDBJ databases">
        <title>Complete sequence of Dechloromonas aromatica RCB.</title>
        <authorList>
            <person name="Salinero K.K."/>
            <person name="Copeland A."/>
            <person name="Lucas S."/>
            <person name="Lapidus A."/>
            <person name="Barry K."/>
            <person name="Detter J.C."/>
            <person name="Glavina T."/>
            <person name="Hammon N."/>
            <person name="Israni S."/>
            <person name="Pitluck S."/>
            <person name="Di Bartolo G."/>
            <person name="Trong S."/>
            <person name="Schmutz J."/>
            <person name="Larimer F."/>
            <person name="Land M."/>
            <person name="Ivanova N."/>
            <person name="Richardson P."/>
        </authorList>
    </citation>
    <scope>NUCLEOTIDE SEQUENCE</scope>
    <source>
        <strain evidence="1">RCB</strain>
    </source>
</reference>
<dbReference type="eggNOG" id="ENOG502Z9H4">
    <property type="taxonomic scope" value="Bacteria"/>
</dbReference>
<evidence type="ECO:0008006" key="2">
    <source>
        <dbReference type="Google" id="ProtNLM"/>
    </source>
</evidence>
<gene>
    <name evidence="1" type="ordered locus">Daro_2539</name>
</gene>
<name>Q47D09_DECAR</name>
<sequence length="339" mass="37779">MMALVLPRIGPQVPRSIAPGPLLAANAMVSRFLIEAEAFDEADIPVTWSDSLDACRQALDGWLKCQIGALHCLTPRFALHMVSRDGESYRYYGSQPPKDFDFNAVEASWCEYHEQEWPVGAGLEALSARLHGLGTVVLHVLCRQSAFVYPLFTPDIACDVATYLYWCGEDDEEAALDMNCGEDEEEREAMRAEMVTKSMLEASFPAWTRRWPRGLELAQCARFLRRATNRLSDPGAKATAEDALALATLEIDDSFRPDMEGEFVGFGAVLSWRDGDVTTRIYDDLLELAHQGEYCEHMGEVQVPLDDPAAFGAWQQAMASRFAAIRLIDRLIHHLSAGN</sequence>
<dbReference type="AlphaFoldDB" id="Q47D09"/>
<dbReference type="HOGENOM" id="CLU_798403_0_0_4"/>
<proteinExistence type="predicted"/>
<dbReference type="OrthoDB" id="8555684at2"/>
<dbReference type="InterPro" id="IPR022283">
    <property type="entry name" value="PRTRC_protein-F"/>
</dbReference>
<dbReference type="NCBIfam" id="TIGR03742">
    <property type="entry name" value="PRTRC_F"/>
    <property type="match status" value="1"/>
</dbReference>
<evidence type="ECO:0000313" key="1">
    <source>
        <dbReference type="EMBL" id="AAZ47272.1"/>
    </source>
</evidence>